<evidence type="ECO:0000313" key="2">
    <source>
        <dbReference type="Proteomes" id="UP001164539"/>
    </source>
</evidence>
<sequence length="204" mass="23600">LLSVPLLLLLLFQKYRRRRIVRRPPGPRRLPLIGNLHQFDSSNPPLYFQKLSAKHGALMSFRIGFVPTLIVSSGKLAREIFKTHHLQFSSRPTVLGRQTLSYNGSDLAFTPHGDYWREKRKIRVLHLFNSGRVQQFRPIREDEVSRMIEKISKLSAAAKPVNLSEIMLSFTSTVTCRLAFVRGTRTKELKEENFAHFLKKQKSC</sequence>
<gene>
    <name evidence="1" type="ORF">OWV82_025214</name>
</gene>
<dbReference type="Proteomes" id="UP001164539">
    <property type="component" value="Chromosome 14"/>
</dbReference>
<name>A0ACC1WSQ5_MELAZ</name>
<reference evidence="1 2" key="1">
    <citation type="journal article" date="2023" name="Science">
        <title>Complex scaffold remodeling in plant triterpene biosynthesis.</title>
        <authorList>
            <person name="De La Pena R."/>
            <person name="Hodgson H."/>
            <person name="Liu J.C."/>
            <person name="Stephenson M.J."/>
            <person name="Martin A.C."/>
            <person name="Owen C."/>
            <person name="Harkess A."/>
            <person name="Leebens-Mack J."/>
            <person name="Jimenez L.E."/>
            <person name="Osbourn A."/>
            <person name="Sattely E.S."/>
        </authorList>
    </citation>
    <scope>NUCLEOTIDE SEQUENCE [LARGE SCALE GENOMIC DNA]</scope>
    <source>
        <strain evidence="2">cv. JPN11</strain>
        <tissue evidence="1">Leaf</tissue>
    </source>
</reference>
<keyword evidence="2" id="KW-1185">Reference proteome</keyword>
<comment type="caution">
    <text evidence="1">The sequence shown here is derived from an EMBL/GenBank/DDBJ whole genome shotgun (WGS) entry which is preliminary data.</text>
</comment>
<feature type="non-terminal residue" evidence="1">
    <location>
        <position position="1"/>
    </location>
</feature>
<accession>A0ACC1WSQ5</accession>
<evidence type="ECO:0000313" key="1">
    <source>
        <dbReference type="EMBL" id="KAJ4702078.1"/>
    </source>
</evidence>
<proteinExistence type="predicted"/>
<organism evidence="1 2">
    <name type="scientific">Melia azedarach</name>
    <name type="common">Chinaberry tree</name>
    <dbReference type="NCBI Taxonomy" id="155640"/>
    <lineage>
        <taxon>Eukaryota</taxon>
        <taxon>Viridiplantae</taxon>
        <taxon>Streptophyta</taxon>
        <taxon>Embryophyta</taxon>
        <taxon>Tracheophyta</taxon>
        <taxon>Spermatophyta</taxon>
        <taxon>Magnoliopsida</taxon>
        <taxon>eudicotyledons</taxon>
        <taxon>Gunneridae</taxon>
        <taxon>Pentapetalae</taxon>
        <taxon>rosids</taxon>
        <taxon>malvids</taxon>
        <taxon>Sapindales</taxon>
        <taxon>Meliaceae</taxon>
        <taxon>Melia</taxon>
    </lineage>
</organism>
<dbReference type="EMBL" id="CM051407">
    <property type="protein sequence ID" value="KAJ4702078.1"/>
    <property type="molecule type" value="Genomic_DNA"/>
</dbReference>
<protein>
    <submittedName>
        <fullName evidence="1">Cytochrome P450</fullName>
    </submittedName>
</protein>